<dbReference type="OrthoDB" id="9775455at2"/>
<reference evidence="9 10" key="1">
    <citation type="submission" date="2017-10" db="EMBL/GenBank/DDBJ databases">
        <title>Sedimentibacterium mangrovi gen. nov., sp. nov., a novel member of family Phyllobacteriacea isolated from mangrove sediment.</title>
        <authorList>
            <person name="Liao H."/>
            <person name="Tian Y."/>
        </authorList>
    </citation>
    <scope>NUCLEOTIDE SEQUENCE [LARGE SCALE GENOMIC DNA]</scope>
    <source>
        <strain evidence="9 10">X9-2-2</strain>
    </source>
</reference>
<dbReference type="SMART" id="SM00965">
    <property type="entry name" value="STN"/>
    <property type="match status" value="1"/>
</dbReference>
<evidence type="ECO:0000259" key="8">
    <source>
        <dbReference type="SMART" id="SM00965"/>
    </source>
</evidence>
<dbReference type="InterPro" id="IPR050810">
    <property type="entry name" value="Bact_Secretion_Sys_Channel"/>
</dbReference>
<dbReference type="Gene3D" id="3.30.1370.130">
    <property type="match status" value="1"/>
</dbReference>
<keyword evidence="10" id="KW-1185">Reference proteome</keyword>
<organism evidence="9 10">
    <name type="scientific">Zhengella mangrovi</name>
    <dbReference type="NCBI Taxonomy" id="1982044"/>
    <lineage>
        <taxon>Bacteria</taxon>
        <taxon>Pseudomonadati</taxon>
        <taxon>Pseudomonadota</taxon>
        <taxon>Alphaproteobacteria</taxon>
        <taxon>Hyphomicrobiales</taxon>
        <taxon>Notoacmeibacteraceae</taxon>
        <taxon>Zhengella</taxon>
    </lineage>
</organism>
<evidence type="ECO:0000313" key="10">
    <source>
        <dbReference type="Proteomes" id="UP000221168"/>
    </source>
</evidence>
<dbReference type="Pfam" id="PF00263">
    <property type="entry name" value="Secretin"/>
    <property type="match status" value="1"/>
</dbReference>
<dbReference type="EMBL" id="PDVP01000003">
    <property type="protein sequence ID" value="PHP67745.1"/>
    <property type="molecule type" value="Genomic_DNA"/>
</dbReference>
<evidence type="ECO:0000256" key="6">
    <source>
        <dbReference type="RuleBase" id="RU004003"/>
    </source>
</evidence>
<comment type="similarity">
    <text evidence="6">Belongs to the bacterial secretin family.</text>
</comment>
<evidence type="ECO:0000256" key="3">
    <source>
        <dbReference type="ARBA" id="ARBA00022729"/>
    </source>
</evidence>
<dbReference type="PANTHER" id="PTHR30332:SF24">
    <property type="entry name" value="SECRETIN GSPD-RELATED"/>
    <property type="match status" value="1"/>
</dbReference>
<evidence type="ECO:0000256" key="2">
    <source>
        <dbReference type="ARBA" id="ARBA00022448"/>
    </source>
</evidence>
<dbReference type="RefSeq" id="WP_099305903.1">
    <property type="nucleotide sequence ID" value="NZ_PDVP01000003.1"/>
</dbReference>
<evidence type="ECO:0000256" key="7">
    <source>
        <dbReference type="SAM" id="SignalP"/>
    </source>
</evidence>
<comment type="caution">
    <text evidence="9">The sequence shown here is derived from an EMBL/GenBank/DDBJ whole genome shotgun (WGS) entry which is preliminary data.</text>
</comment>
<gene>
    <name evidence="9" type="ORF">CSC94_08640</name>
</gene>
<dbReference type="InterPro" id="IPR004846">
    <property type="entry name" value="T2SS/T3SS_dom"/>
</dbReference>
<evidence type="ECO:0000313" key="9">
    <source>
        <dbReference type="EMBL" id="PHP67745.1"/>
    </source>
</evidence>
<evidence type="ECO:0000256" key="5">
    <source>
        <dbReference type="ARBA" id="ARBA00023237"/>
    </source>
</evidence>
<keyword evidence="5" id="KW-0998">Cell outer membrane</keyword>
<dbReference type="Proteomes" id="UP000221168">
    <property type="component" value="Unassembled WGS sequence"/>
</dbReference>
<keyword evidence="4" id="KW-0472">Membrane</keyword>
<dbReference type="AlphaFoldDB" id="A0A2G1QQI4"/>
<dbReference type="PANTHER" id="PTHR30332">
    <property type="entry name" value="PROBABLE GENERAL SECRETION PATHWAY PROTEIN D"/>
    <property type="match status" value="1"/>
</dbReference>
<feature type="chain" id="PRO_5013719996" description="Secretin/TonB short N-terminal domain-containing protein" evidence="7">
    <location>
        <begin position="23"/>
        <end position="569"/>
    </location>
</feature>
<dbReference type="GO" id="GO:0019867">
    <property type="term" value="C:outer membrane"/>
    <property type="evidence" value="ECO:0007669"/>
    <property type="project" value="InterPro"/>
</dbReference>
<keyword evidence="2" id="KW-0813">Transport</keyword>
<feature type="domain" description="Secretin/TonB short N-terminal" evidence="8">
    <location>
        <begin position="54"/>
        <end position="102"/>
    </location>
</feature>
<proteinExistence type="inferred from homology"/>
<dbReference type="InterPro" id="IPR011662">
    <property type="entry name" value="Secretin/TonB_short_N"/>
</dbReference>
<accession>A0A2G1QQI4</accession>
<feature type="signal peptide" evidence="7">
    <location>
        <begin position="1"/>
        <end position="22"/>
    </location>
</feature>
<evidence type="ECO:0000256" key="4">
    <source>
        <dbReference type="ARBA" id="ARBA00023136"/>
    </source>
</evidence>
<protein>
    <recommendedName>
        <fullName evidence="8">Secretin/TonB short N-terminal domain-containing protein</fullName>
    </recommendedName>
</protein>
<dbReference type="GO" id="GO:0015627">
    <property type="term" value="C:type II protein secretion system complex"/>
    <property type="evidence" value="ECO:0007669"/>
    <property type="project" value="TreeGrafter"/>
</dbReference>
<comment type="subcellular location">
    <subcellularLocation>
        <location evidence="1">Membrane</location>
    </subcellularLocation>
</comment>
<sequence length="569" mass="61248">MSWRNLARAVVCIVLVAMAAQAAVARDREKVVNNVFLETDLRQALQDVAAQAEVNIIAEPGVQGVVSVQLTNASVESALRLLLAGTGYHFVRKQGYYLVFSADESSGDFYSVAQTRLVRLKHLEAETVMSLLPPTLQRFVRVDEKNDALAVTAPIVLMDRIVADVAKLDVPSGKRTVFVTLDNVRAATARSLLPEGLQRFVRPDTDRNTLAITAPQDTVSRILEQIAALDRPRSPGAFDVPAIYPTRLVKLNNITAKSAMALLPKSVQAYIQADEATNTLSVSAPGTVVGDVLASVSAVDVAQREVTLTARVVALDRANLLNLGGAWTFPKVTAGTVIGSAVKWPWQVSIGYTPDSTFTDALSLTLNLLTQNNEATIISSPQVMAQDGKEAEIRVTTSEYFPITTPQGIYVQSDLKEIETGTILGITPRIGRNGFLTLDMNIEVSDVIARGDKNYPVVSRRRAHSTVRIKDGGTAAIAGLVDTRMQLGKSGVPAMGELPLLGRAFRTDKLDHQARQVAIFVTATIVDPQSSIAKAGHGRLAPPAGIDKASYRDQLATALDRLKTVEGIE</sequence>
<dbReference type="Pfam" id="PF07660">
    <property type="entry name" value="STN"/>
    <property type="match status" value="1"/>
</dbReference>
<name>A0A2G1QQI4_9HYPH</name>
<dbReference type="GO" id="GO:0009306">
    <property type="term" value="P:protein secretion"/>
    <property type="evidence" value="ECO:0007669"/>
    <property type="project" value="InterPro"/>
</dbReference>
<evidence type="ECO:0000256" key="1">
    <source>
        <dbReference type="ARBA" id="ARBA00004370"/>
    </source>
</evidence>
<keyword evidence="3 7" id="KW-0732">Signal</keyword>